<sequence>DLGEEVPRAIAAAFAWLEQADNAISADASHVLKPLMLRLKSVDDGGRMTVTAHRLAFLWIESNWQAAGADFLLNRVLRQPILPDPAWCRVAARTLVRLRKGMREDEAYTLAALLTRPNRLRARTIYALLDRFLELNALGAAQGVYFSPPAMRVLSDRLGKMAMAASASPGQLPSLVLDFLDQTWNDSHAGGYGYLLAPLLPLAQRTADMRTASRAENAICRWLDVMRGNESARNGLARACIKLLEAGSWPDRELGRQVLERLGILRSNGLAEATAHL</sequence>
<reference evidence="2" key="1">
    <citation type="submission" date="2016-10" db="EMBL/GenBank/DDBJ databases">
        <authorList>
            <person name="Varghese N."/>
            <person name="Submissions S."/>
        </authorList>
    </citation>
    <scope>NUCLEOTIDE SEQUENCE [LARGE SCALE GENOMIC DNA]</scope>
    <source>
        <strain evidence="2">DSM 13234</strain>
    </source>
</reference>
<evidence type="ECO:0000313" key="1">
    <source>
        <dbReference type="EMBL" id="SEH56266.1"/>
    </source>
</evidence>
<dbReference type="EMBL" id="FNWO01000014">
    <property type="protein sequence ID" value="SEH56266.1"/>
    <property type="molecule type" value="Genomic_DNA"/>
</dbReference>
<evidence type="ECO:0000313" key="2">
    <source>
        <dbReference type="Proteomes" id="UP000182983"/>
    </source>
</evidence>
<dbReference type="RefSeq" id="WP_170834590.1">
    <property type="nucleotide sequence ID" value="NZ_FNWO01000014.1"/>
</dbReference>
<protein>
    <submittedName>
        <fullName evidence="1">Uncharacterized protein</fullName>
    </submittedName>
</protein>
<accession>A0A1H6JBS4</accession>
<dbReference type="Proteomes" id="UP000182983">
    <property type="component" value="Unassembled WGS sequence"/>
</dbReference>
<dbReference type="AlphaFoldDB" id="A0A1H6JBS4"/>
<gene>
    <name evidence="1" type="ORF">SAMN04244559_02956</name>
</gene>
<keyword evidence="2" id="KW-1185">Reference proteome</keyword>
<proteinExistence type="predicted"/>
<name>A0A1H6JBS4_MAGFU</name>
<feature type="non-terminal residue" evidence="1">
    <location>
        <position position="1"/>
    </location>
</feature>
<organism evidence="1 2">
    <name type="scientific">Magnetospirillum fulvum</name>
    <name type="common">Rhodospirillum fulvum</name>
    <dbReference type="NCBI Taxonomy" id="1082"/>
    <lineage>
        <taxon>Bacteria</taxon>
        <taxon>Pseudomonadati</taxon>
        <taxon>Pseudomonadota</taxon>
        <taxon>Alphaproteobacteria</taxon>
        <taxon>Rhodospirillales</taxon>
        <taxon>Rhodospirillaceae</taxon>
        <taxon>Magnetospirillum</taxon>
    </lineage>
</organism>